<evidence type="ECO:0000313" key="2">
    <source>
        <dbReference type="EMBL" id="OOQ57968.1"/>
    </source>
</evidence>
<evidence type="ECO:0000259" key="1">
    <source>
        <dbReference type="Pfam" id="PF07693"/>
    </source>
</evidence>
<dbReference type="RefSeq" id="WP_078349695.1">
    <property type="nucleotide sequence ID" value="NZ_MBTF01000034.1"/>
</dbReference>
<dbReference type="AlphaFoldDB" id="A0A1S9PBH8"/>
<dbReference type="Proteomes" id="UP000189739">
    <property type="component" value="Unassembled WGS sequence"/>
</dbReference>
<sequence>MKKNPLKYIDQENVKIDFKNHLDDSDNQRILFSARFGVGKSTFLKNYFENSEDYIALKLYPVNYSIAHNKDVFELIKYDLVYELLSKYPKEIQLKKDDYSFSLLSQVFILHNLKIDPLLKSILKASVPESDTYNEIIEQLNGIVKQYSKFKDDVVKDETALLNSYIAQLKNFKGTAHEHDQISELISNMLENVKSSKIENTPAIKTVLIIDDIDRLDPEHVFRLFNIFSAHYDSVTEENKFGFDKVIFVCDYDNIRLMYENRYGTGVDFSGYIDKFYSSDVFKYDNKKYVKNKLYEIFSGKAKNIQQNLEHIYSPTRSGDFYMVFEYILAILFEINALTLRNLEQFGIYDLPRYTFLPTDSSLRYQAADFPFLILTHLLGKLFSFDELCRHFSTLAERWDLDPVLTNPGGSYDVEQFHTYLKEISLTFIIDGKEFFSRKNMSEKTRSGVTSCEGKVIYYELMLNYQTMMNRAHLRNPNSTESITNRETQNNAFSFFLTAIKKSNGYAIEGH</sequence>
<gene>
    <name evidence="2" type="ORF">BC343_09865</name>
</gene>
<organism evidence="2 3">
    <name type="scientific">Mucilaginibacter pedocola</name>
    <dbReference type="NCBI Taxonomy" id="1792845"/>
    <lineage>
        <taxon>Bacteria</taxon>
        <taxon>Pseudomonadati</taxon>
        <taxon>Bacteroidota</taxon>
        <taxon>Sphingobacteriia</taxon>
        <taxon>Sphingobacteriales</taxon>
        <taxon>Sphingobacteriaceae</taxon>
        <taxon>Mucilaginibacter</taxon>
    </lineage>
</organism>
<comment type="caution">
    <text evidence="2">The sequence shown here is derived from an EMBL/GenBank/DDBJ whole genome shotgun (WGS) entry which is preliminary data.</text>
</comment>
<dbReference type="InterPro" id="IPR011646">
    <property type="entry name" value="KAP_P-loop"/>
</dbReference>
<protein>
    <recommendedName>
        <fullName evidence="1">KAP NTPase domain-containing protein</fullName>
    </recommendedName>
</protein>
<proteinExistence type="predicted"/>
<dbReference type="Pfam" id="PF07693">
    <property type="entry name" value="KAP_NTPase"/>
    <property type="match status" value="1"/>
</dbReference>
<dbReference type="EMBL" id="MBTF01000034">
    <property type="protein sequence ID" value="OOQ57968.1"/>
    <property type="molecule type" value="Genomic_DNA"/>
</dbReference>
<name>A0A1S9PBH8_9SPHI</name>
<feature type="domain" description="KAP NTPase" evidence="1">
    <location>
        <begin position="30"/>
        <end position="234"/>
    </location>
</feature>
<dbReference type="STRING" id="1792845.BC343_09865"/>
<accession>A0A1S9PBH8</accession>
<dbReference type="OrthoDB" id="871734at2"/>
<dbReference type="InterPro" id="IPR027417">
    <property type="entry name" value="P-loop_NTPase"/>
</dbReference>
<evidence type="ECO:0000313" key="3">
    <source>
        <dbReference type="Proteomes" id="UP000189739"/>
    </source>
</evidence>
<reference evidence="2 3" key="1">
    <citation type="submission" date="2016-07" db="EMBL/GenBank/DDBJ databases">
        <title>Genomic analysis of zinc-resistant bacterium Mucilaginibacter pedocola TBZ30.</title>
        <authorList>
            <person name="Huang J."/>
            <person name="Tang J."/>
        </authorList>
    </citation>
    <scope>NUCLEOTIDE SEQUENCE [LARGE SCALE GENOMIC DNA]</scope>
    <source>
        <strain evidence="2 3">TBZ30</strain>
    </source>
</reference>
<dbReference type="SUPFAM" id="SSF52540">
    <property type="entry name" value="P-loop containing nucleoside triphosphate hydrolases"/>
    <property type="match status" value="1"/>
</dbReference>
<keyword evidence="3" id="KW-1185">Reference proteome</keyword>